<accession>A0A4Q2SC43</accession>
<sequence>MAHPQLLVVDLVGLTPDLLAHMPRLRRLADQGSQATLEPVLPAVTCSVQSTFLTGLPPSGHGAVGNGWYFRELGEVFLWRQHNRLVAGEKVWETIRRERPDYTVANVCWWYAMGATTDWTVTPRPIYYADGKKAPDCYTRPPELHDELVGELGEFPLFTYWGPTAAITSSEWIIAATRRLMPRADLTLCYVPHLDYDLQRFGPESPEAAQAARDVDTALAPLLDDAERSGVTVLVLSEYGITAADQPVDVNRMLRRNGLLEVYTQDGMEYLDPWTSRAFAVADHQVAHVYVDDPADLEAVRALCTDLPGVDQVLDRAGQAAYGLDHERSGDLVLVAGETAWFTYYYWLDDARAPDFARGVEIHRKPGYDPAELFFDPEDRAVKLKAGLTLARKMVGLRYAMKVVPLDPSPVRGTHGRLPKEPAAGPMLVCSTPGAVAGSVAATDVRDLLLRLSGTS</sequence>
<dbReference type="Gene3D" id="3.30.1360.110">
    <property type="entry name" value="Domain 2, Phosphonoacetate Hydrolase"/>
    <property type="match status" value="1"/>
</dbReference>
<reference evidence="1 2" key="1">
    <citation type="submission" date="2019-01" db="EMBL/GenBank/DDBJ databases">
        <title>Novel species of Nocardioides.</title>
        <authorList>
            <person name="Liu Q."/>
            <person name="Xin Y.-H."/>
        </authorList>
    </citation>
    <scope>NUCLEOTIDE SEQUENCE [LARGE SCALE GENOMIC DNA]</scope>
    <source>
        <strain evidence="1 2">CGMCC 4.6875</strain>
    </source>
</reference>
<dbReference type="Gene3D" id="3.40.720.10">
    <property type="entry name" value="Alkaline Phosphatase, subunit A"/>
    <property type="match status" value="1"/>
</dbReference>
<dbReference type="CDD" id="cd16018">
    <property type="entry name" value="Enpp"/>
    <property type="match status" value="1"/>
</dbReference>
<dbReference type="Proteomes" id="UP000293291">
    <property type="component" value="Unassembled WGS sequence"/>
</dbReference>
<dbReference type="OrthoDB" id="9771966at2"/>
<evidence type="ECO:0000313" key="2">
    <source>
        <dbReference type="Proteomes" id="UP000293291"/>
    </source>
</evidence>
<dbReference type="RefSeq" id="WP_129454878.1">
    <property type="nucleotide sequence ID" value="NZ_JACXYX010000005.1"/>
</dbReference>
<dbReference type="GO" id="GO:0016787">
    <property type="term" value="F:hydrolase activity"/>
    <property type="evidence" value="ECO:0007669"/>
    <property type="project" value="UniProtKB-ARBA"/>
</dbReference>
<dbReference type="PANTHER" id="PTHR10151">
    <property type="entry name" value="ECTONUCLEOTIDE PYROPHOSPHATASE/PHOSPHODIESTERASE"/>
    <property type="match status" value="1"/>
</dbReference>
<dbReference type="AlphaFoldDB" id="A0A4Q2SC43"/>
<proteinExistence type="predicted"/>
<dbReference type="InterPro" id="IPR017850">
    <property type="entry name" value="Alkaline_phosphatase_core_sf"/>
</dbReference>
<dbReference type="PANTHER" id="PTHR10151:SF120">
    <property type="entry name" value="BIS(5'-ADENOSYL)-TRIPHOSPHATASE"/>
    <property type="match status" value="1"/>
</dbReference>
<protein>
    <submittedName>
        <fullName evidence="1">Alkaline phosphatase family protein</fullName>
    </submittedName>
</protein>
<dbReference type="InterPro" id="IPR002591">
    <property type="entry name" value="Phosphodiest/P_Trfase"/>
</dbReference>
<comment type="caution">
    <text evidence="1">The sequence shown here is derived from an EMBL/GenBank/DDBJ whole genome shotgun (WGS) entry which is preliminary data.</text>
</comment>
<organism evidence="1 2">
    <name type="scientific">Nocardioides ganghwensis</name>
    <dbReference type="NCBI Taxonomy" id="252230"/>
    <lineage>
        <taxon>Bacteria</taxon>
        <taxon>Bacillati</taxon>
        <taxon>Actinomycetota</taxon>
        <taxon>Actinomycetes</taxon>
        <taxon>Propionibacteriales</taxon>
        <taxon>Nocardioidaceae</taxon>
        <taxon>Nocardioides</taxon>
    </lineage>
</organism>
<gene>
    <name evidence="1" type="ORF">EUA07_09315</name>
</gene>
<name>A0A4Q2SC43_9ACTN</name>
<dbReference type="InterPro" id="IPR023116">
    <property type="entry name" value="Phosphonoacetate_hydro_insert"/>
</dbReference>
<evidence type="ECO:0000313" key="1">
    <source>
        <dbReference type="EMBL" id="RYC02265.1"/>
    </source>
</evidence>
<dbReference type="SUPFAM" id="SSF53649">
    <property type="entry name" value="Alkaline phosphatase-like"/>
    <property type="match status" value="1"/>
</dbReference>
<keyword evidence="2" id="KW-1185">Reference proteome</keyword>
<dbReference type="Pfam" id="PF01663">
    <property type="entry name" value="Phosphodiest"/>
    <property type="match status" value="1"/>
</dbReference>
<dbReference type="EMBL" id="SDWU01000009">
    <property type="protein sequence ID" value="RYC02265.1"/>
    <property type="molecule type" value="Genomic_DNA"/>
</dbReference>